<sequence>MADVNTIKSAAPASAAAPHFPQQVTGMYILAETLRRLGLMHVYGLVGIPVTEAAYAMQKVGINYYGFRFEQQAGMAAATHGYLTKQPGVLLTVSSLGMLNGLTATANATVNCYPMIQISGASDPDMVDMDMGTYEQLDQLNTARPLVKAAFRCSHAKDIPRAVARAYRVAVSGRPGGVYIDMTTPALAEIMDAADVEKLFYSPVDVASPVAPNKEAVARAADILASAKRPALLLGKGAAYAQVDNKIKTLVDTYRIPYLAMSMAKGLMPDAGELSALSCRSTIMEKADVVVVVGARINWMLSFGRGKWNPDVKFIQLEVEPSEIDRNVPVAAPVVGDMGLALDMLLDEMKGRSMSADPAWLASLQADTKTKNAKFAARLADAARLSPMNHWSALSVVKPVLEANPDVILVNEGANTLDDTRDSVDMSLPRHRIDCASWSIMGMGMGSAVGAAVATGKSVVAVEGDSAFGFSGMDFATICRYKLPVTVLVFNNGGIYNGIGVNPSGADAPAPTTLDIDAQYNLIGKAFGADNYRVDNIADLRAALEAAIASKRPCLIDVQLAADAGKESGHIGYLNPIPLIDYTV</sequence>
<keyword evidence="6" id="KW-0456">Lyase</keyword>
<evidence type="ECO:0000256" key="1">
    <source>
        <dbReference type="ARBA" id="ARBA00001964"/>
    </source>
</evidence>
<dbReference type="STRING" id="1796646.A4V02_11045"/>
<dbReference type="CDD" id="cd02004">
    <property type="entry name" value="TPP_BZL_OCoD_HPCL"/>
    <property type="match status" value="1"/>
</dbReference>
<evidence type="ECO:0000256" key="4">
    <source>
        <dbReference type="ARBA" id="ARBA00022842"/>
    </source>
</evidence>
<feature type="domain" description="Thiamine pyrophosphate enzyme N-terminal TPP-binding" evidence="10">
    <location>
        <begin position="25"/>
        <end position="140"/>
    </location>
</feature>
<evidence type="ECO:0000256" key="5">
    <source>
        <dbReference type="ARBA" id="ARBA00023052"/>
    </source>
</evidence>
<dbReference type="GO" id="GO:0001561">
    <property type="term" value="P:fatty acid alpha-oxidation"/>
    <property type="evidence" value="ECO:0007669"/>
    <property type="project" value="TreeGrafter"/>
</dbReference>
<dbReference type="Proteomes" id="UP000186351">
    <property type="component" value="Chromosome"/>
</dbReference>
<dbReference type="InterPro" id="IPR012000">
    <property type="entry name" value="Thiamin_PyroP_enz_cen_dom"/>
</dbReference>
<evidence type="ECO:0000259" key="10">
    <source>
        <dbReference type="Pfam" id="PF02776"/>
    </source>
</evidence>
<dbReference type="AlphaFoldDB" id="A0A1B1SDI6"/>
<dbReference type="Gene3D" id="3.40.50.1220">
    <property type="entry name" value="TPP-binding domain"/>
    <property type="match status" value="1"/>
</dbReference>
<dbReference type="Pfam" id="PF02776">
    <property type="entry name" value="TPP_enzyme_N"/>
    <property type="match status" value="1"/>
</dbReference>
<evidence type="ECO:0000259" key="9">
    <source>
        <dbReference type="Pfam" id="PF02775"/>
    </source>
</evidence>
<keyword evidence="12" id="KW-1185">Reference proteome</keyword>
<accession>A0A1B1SDI6</accession>
<dbReference type="PANTHER" id="PTHR43710:SF2">
    <property type="entry name" value="2-HYDROXYACYL-COA LYASE 1"/>
    <property type="match status" value="1"/>
</dbReference>
<protein>
    <submittedName>
        <fullName evidence="11">Oxalyl-CoA decarboxylase</fullName>
    </submittedName>
</protein>
<dbReference type="SUPFAM" id="SSF52467">
    <property type="entry name" value="DHS-like NAD/FAD-binding domain"/>
    <property type="match status" value="1"/>
</dbReference>
<dbReference type="InterPro" id="IPR012001">
    <property type="entry name" value="Thiamin_PyroP_enz_TPP-bd_dom"/>
</dbReference>
<keyword evidence="5 7" id="KW-0786">Thiamine pyrophosphate</keyword>
<dbReference type="GO" id="GO:0000287">
    <property type="term" value="F:magnesium ion binding"/>
    <property type="evidence" value="ECO:0007669"/>
    <property type="project" value="InterPro"/>
</dbReference>
<evidence type="ECO:0000256" key="6">
    <source>
        <dbReference type="ARBA" id="ARBA00023239"/>
    </source>
</evidence>
<dbReference type="GO" id="GO:0033611">
    <property type="term" value="P:oxalate catabolic process"/>
    <property type="evidence" value="ECO:0007669"/>
    <property type="project" value="TreeGrafter"/>
</dbReference>
<keyword evidence="4" id="KW-0460">Magnesium</keyword>
<evidence type="ECO:0000256" key="2">
    <source>
        <dbReference type="ARBA" id="ARBA00007812"/>
    </source>
</evidence>
<dbReference type="NCBIfam" id="NF006721">
    <property type="entry name" value="PRK09259.1"/>
    <property type="match status" value="1"/>
</dbReference>
<dbReference type="CDD" id="cd07035">
    <property type="entry name" value="TPP_PYR_POX_like"/>
    <property type="match status" value="1"/>
</dbReference>
<dbReference type="InterPro" id="IPR029035">
    <property type="entry name" value="DHS-like_NAD/FAD-binding_dom"/>
</dbReference>
<evidence type="ECO:0000256" key="7">
    <source>
        <dbReference type="RuleBase" id="RU362132"/>
    </source>
</evidence>
<feature type="domain" description="Thiamine pyrophosphate enzyme TPP-binding" evidence="9">
    <location>
        <begin position="425"/>
        <end position="558"/>
    </location>
</feature>
<reference evidence="12" key="1">
    <citation type="submission" date="2016-04" db="EMBL/GenBank/DDBJ databases">
        <title>Complete Genome Sequences of Twelve Strains of a Stable Defined Moderately Diverse Mouse Microbiota 2 (sDMDMm2).</title>
        <authorList>
            <person name="Uchimura Y."/>
            <person name="Wyss M."/>
            <person name="Brugiroux S."/>
            <person name="Limenitakis J.P."/>
            <person name="Stecher B."/>
            <person name="McCoy K.D."/>
            <person name="Macpherson A.J."/>
        </authorList>
    </citation>
    <scope>NUCLEOTIDE SEQUENCE [LARGE SCALE GENOMIC DNA]</scope>
    <source>
        <strain evidence="12">YL27</strain>
    </source>
</reference>
<dbReference type="GO" id="GO:0030976">
    <property type="term" value="F:thiamine pyrophosphate binding"/>
    <property type="evidence" value="ECO:0007669"/>
    <property type="project" value="InterPro"/>
</dbReference>
<organism evidence="11 12">
    <name type="scientific">Muribaculum intestinale</name>
    <dbReference type="NCBI Taxonomy" id="1796646"/>
    <lineage>
        <taxon>Bacteria</taxon>
        <taxon>Pseudomonadati</taxon>
        <taxon>Bacteroidota</taxon>
        <taxon>Bacteroidia</taxon>
        <taxon>Bacteroidales</taxon>
        <taxon>Muribaculaceae</taxon>
        <taxon>Muribaculum</taxon>
    </lineage>
</organism>
<dbReference type="InterPro" id="IPR011766">
    <property type="entry name" value="TPP_enzyme_TPP-bd"/>
</dbReference>
<dbReference type="InterPro" id="IPR029061">
    <property type="entry name" value="THDP-binding"/>
</dbReference>
<dbReference type="InterPro" id="IPR045025">
    <property type="entry name" value="HACL1-like"/>
</dbReference>
<dbReference type="SUPFAM" id="SSF52518">
    <property type="entry name" value="Thiamin diphosphate-binding fold (THDP-binding)"/>
    <property type="match status" value="2"/>
</dbReference>
<gene>
    <name evidence="11" type="ORF">A4V02_11045</name>
</gene>
<dbReference type="GO" id="GO:0008949">
    <property type="term" value="F:oxalyl-CoA decarboxylase activity"/>
    <property type="evidence" value="ECO:0007669"/>
    <property type="project" value="TreeGrafter"/>
</dbReference>
<evidence type="ECO:0000313" key="11">
    <source>
        <dbReference type="EMBL" id="ANU64855.2"/>
    </source>
</evidence>
<comment type="similarity">
    <text evidence="2 7">Belongs to the TPP enzyme family.</text>
</comment>
<name>A0A1B1SDI6_9BACT</name>
<proteinExistence type="inferred from homology"/>
<dbReference type="Pfam" id="PF00205">
    <property type="entry name" value="TPP_enzyme_M"/>
    <property type="match status" value="1"/>
</dbReference>
<keyword evidence="3" id="KW-0479">Metal-binding</keyword>
<dbReference type="RefSeq" id="WP_084274237.1">
    <property type="nucleotide sequence ID" value="NZ_CAJTAP010000001.1"/>
</dbReference>
<dbReference type="EMBL" id="CP015402">
    <property type="protein sequence ID" value="ANU64855.2"/>
    <property type="molecule type" value="Genomic_DNA"/>
</dbReference>
<dbReference type="GeneID" id="65537407"/>
<feature type="domain" description="Thiamine pyrophosphate enzyme central" evidence="8">
    <location>
        <begin position="217"/>
        <end position="345"/>
    </location>
</feature>
<dbReference type="Pfam" id="PF02775">
    <property type="entry name" value="TPP_enzyme_C"/>
    <property type="match status" value="1"/>
</dbReference>
<dbReference type="OrthoDB" id="4494979at2"/>
<dbReference type="PANTHER" id="PTHR43710">
    <property type="entry name" value="2-HYDROXYACYL-COA LYASE"/>
    <property type="match status" value="1"/>
</dbReference>
<evidence type="ECO:0000256" key="3">
    <source>
        <dbReference type="ARBA" id="ARBA00022723"/>
    </source>
</evidence>
<comment type="cofactor">
    <cofactor evidence="1">
        <name>thiamine diphosphate</name>
        <dbReference type="ChEBI" id="CHEBI:58937"/>
    </cofactor>
</comment>
<accession>A0A1Z2XKV6</accession>
<evidence type="ECO:0000313" key="12">
    <source>
        <dbReference type="Proteomes" id="UP000186351"/>
    </source>
</evidence>
<evidence type="ECO:0000259" key="8">
    <source>
        <dbReference type="Pfam" id="PF00205"/>
    </source>
</evidence>
<dbReference type="KEGG" id="pary:A4V02_11045"/>
<dbReference type="Gene3D" id="3.40.50.970">
    <property type="match status" value="2"/>
</dbReference>